<dbReference type="Proteomes" id="UP001605036">
    <property type="component" value="Unassembled WGS sequence"/>
</dbReference>
<evidence type="ECO:0000313" key="2">
    <source>
        <dbReference type="EMBL" id="KAL2613124.1"/>
    </source>
</evidence>
<evidence type="ECO:0000313" key="3">
    <source>
        <dbReference type="Proteomes" id="UP001605036"/>
    </source>
</evidence>
<sequence length="134" mass="15739">MRLNWLSWLAGGKAFELENDLVRCDLILKECAVVFAGCALYYKYNCRRRKREVVFPEREEEEADRKPSKRLRTSGSKRSRWHGDVERLFLRLSCYSLLVLLNWELLKGGSEGLLLLLTDRALVEDPKFRPYVEA</sequence>
<proteinExistence type="predicted"/>
<evidence type="ECO:0000256" key="1">
    <source>
        <dbReference type="SAM" id="MobiDB-lite"/>
    </source>
</evidence>
<comment type="caution">
    <text evidence="2">The sequence shown here is derived from an EMBL/GenBank/DDBJ whole genome shotgun (WGS) entry which is preliminary data.</text>
</comment>
<keyword evidence="3" id="KW-1185">Reference proteome</keyword>
<organism evidence="2 3">
    <name type="scientific">Riccia fluitans</name>
    <dbReference type="NCBI Taxonomy" id="41844"/>
    <lineage>
        <taxon>Eukaryota</taxon>
        <taxon>Viridiplantae</taxon>
        <taxon>Streptophyta</taxon>
        <taxon>Embryophyta</taxon>
        <taxon>Marchantiophyta</taxon>
        <taxon>Marchantiopsida</taxon>
        <taxon>Marchantiidae</taxon>
        <taxon>Marchantiales</taxon>
        <taxon>Ricciaceae</taxon>
        <taxon>Riccia</taxon>
    </lineage>
</organism>
<feature type="region of interest" description="Disordered" evidence="1">
    <location>
        <begin position="56"/>
        <end position="80"/>
    </location>
</feature>
<accession>A0ABD1XWG3</accession>
<reference evidence="2 3" key="1">
    <citation type="submission" date="2024-09" db="EMBL/GenBank/DDBJ databases">
        <title>Chromosome-scale assembly of Riccia fluitans.</title>
        <authorList>
            <person name="Paukszto L."/>
            <person name="Sawicki J."/>
            <person name="Karawczyk K."/>
            <person name="Piernik-Szablinska J."/>
            <person name="Szczecinska M."/>
            <person name="Mazdziarz M."/>
        </authorList>
    </citation>
    <scope>NUCLEOTIDE SEQUENCE [LARGE SCALE GENOMIC DNA]</scope>
    <source>
        <strain evidence="2">Rf_01</strain>
        <tissue evidence="2">Aerial parts of the thallus</tissue>
    </source>
</reference>
<feature type="compositionally biased region" description="Basic residues" evidence="1">
    <location>
        <begin position="67"/>
        <end position="80"/>
    </location>
</feature>
<dbReference type="AlphaFoldDB" id="A0ABD1XWG3"/>
<protein>
    <submittedName>
        <fullName evidence="2">Uncharacterized protein</fullName>
    </submittedName>
</protein>
<gene>
    <name evidence="2" type="ORF">R1flu_024816</name>
</gene>
<name>A0ABD1XWG3_9MARC</name>
<dbReference type="EMBL" id="JBHFFA010000007">
    <property type="protein sequence ID" value="KAL2613124.1"/>
    <property type="molecule type" value="Genomic_DNA"/>
</dbReference>